<dbReference type="EMBL" id="AUSU01001566">
    <property type="protein sequence ID" value="EPS70726.1"/>
    <property type="molecule type" value="Genomic_DNA"/>
</dbReference>
<comment type="caution">
    <text evidence="3">The sequence shown here is derived from an EMBL/GenBank/DDBJ whole genome shotgun (WGS) entry which is preliminary data.</text>
</comment>
<protein>
    <recommendedName>
        <fullName evidence="2">SHSP domain-containing protein</fullName>
    </recommendedName>
</protein>
<dbReference type="Proteomes" id="UP000015453">
    <property type="component" value="Unassembled WGS sequence"/>
</dbReference>
<keyword evidence="4" id="KW-1185">Reference proteome</keyword>
<dbReference type="AlphaFoldDB" id="S8D051"/>
<accession>S8D051</accession>
<evidence type="ECO:0000313" key="3">
    <source>
        <dbReference type="EMBL" id="EPS70726.1"/>
    </source>
</evidence>
<dbReference type="Gene3D" id="2.60.40.790">
    <property type="match status" value="1"/>
</dbReference>
<dbReference type="InterPro" id="IPR008978">
    <property type="entry name" value="HSP20-like_chaperone"/>
</dbReference>
<name>S8D051_9LAMI</name>
<evidence type="ECO:0000256" key="1">
    <source>
        <dbReference type="PROSITE-ProRule" id="PRU00285"/>
    </source>
</evidence>
<reference evidence="3 4" key="1">
    <citation type="journal article" date="2013" name="BMC Genomics">
        <title>The miniature genome of a carnivorous plant Genlisea aurea contains a low number of genes and short non-coding sequences.</title>
        <authorList>
            <person name="Leushkin E.V."/>
            <person name="Sutormin R.A."/>
            <person name="Nabieva E.R."/>
            <person name="Penin A.A."/>
            <person name="Kondrashov A.S."/>
            <person name="Logacheva M.D."/>
        </authorList>
    </citation>
    <scope>NUCLEOTIDE SEQUENCE [LARGE SCALE GENOMIC DNA]</scope>
</reference>
<proteinExistence type="inferred from homology"/>
<evidence type="ECO:0000313" key="4">
    <source>
        <dbReference type="Proteomes" id="UP000015453"/>
    </source>
</evidence>
<comment type="similarity">
    <text evidence="1">Belongs to the small heat shock protein (HSP20) family.</text>
</comment>
<dbReference type="InterPro" id="IPR002068">
    <property type="entry name" value="A-crystallin/Hsp20_dom"/>
</dbReference>
<gene>
    <name evidence="3" type="ORF">M569_04035</name>
</gene>
<feature type="domain" description="SHSP" evidence="2">
    <location>
        <begin position="95"/>
        <end position="186"/>
    </location>
</feature>
<organism evidence="3 4">
    <name type="scientific">Genlisea aurea</name>
    <dbReference type="NCBI Taxonomy" id="192259"/>
    <lineage>
        <taxon>Eukaryota</taxon>
        <taxon>Viridiplantae</taxon>
        <taxon>Streptophyta</taxon>
        <taxon>Embryophyta</taxon>
        <taxon>Tracheophyta</taxon>
        <taxon>Spermatophyta</taxon>
        <taxon>Magnoliopsida</taxon>
        <taxon>eudicotyledons</taxon>
        <taxon>Gunneridae</taxon>
        <taxon>Pentapetalae</taxon>
        <taxon>asterids</taxon>
        <taxon>lamiids</taxon>
        <taxon>Lamiales</taxon>
        <taxon>Lentibulariaceae</taxon>
        <taxon>Genlisea</taxon>
    </lineage>
</organism>
<dbReference type="SUPFAM" id="SSF49764">
    <property type="entry name" value="HSP20-like chaperones"/>
    <property type="match status" value="1"/>
</dbReference>
<dbReference type="PROSITE" id="PS01031">
    <property type="entry name" value="SHSP"/>
    <property type="match status" value="1"/>
</dbReference>
<evidence type="ECO:0000259" key="2">
    <source>
        <dbReference type="PROSITE" id="PS01031"/>
    </source>
</evidence>
<sequence length="186" mass="21657">MGNKDEIYRCTRTQTEKEYIFDFNLEGVSDEYVLRVYVDHDVNSLKAVTMCDHETNVYSVKRIPLPQDASVHEADFINLGDVFRVVVPRNGRTKGTEPKTRKKENKRETPEEYFYEIDMSGVPKGYRMGIEIEGNFLKIDVEHDDQTKGMKARRIRLPEDASSDKARFAKDREVYRITVPKKLEGN</sequence>